<keyword evidence="4" id="KW-0449">Lipoprotein</keyword>
<evidence type="ECO:0000256" key="1">
    <source>
        <dbReference type="ARBA" id="ARBA00006270"/>
    </source>
</evidence>
<dbReference type="AlphaFoldDB" id="A0A1X7VM32"/>
<dbReference type="GO" id="GO:0003924">
    <property type="term" value="F:GTPase activity"/>
    <property type="evidence" value="ECO:0007669"/>
    <property type="project" value="InterPro"/>
</dbReference>
<evidence type="ECO:0000313" key="6">
    <source>
        <dbReference type="EnsemblMetazoa" id="Aqu2.1.41446_001"/>
    </source>
</evidence>
<keyword evidence="2" id="KW-0547">Nucleotide-binding</keyword>
<keyword evidence="5" id="KW-0812">Transmembrane</keyword>
<dbReference type="PROSITE" id="PS51421">
    <property type="entry name" value="RAS"/>
    <property type="match status" value="1"/>
</dbReference>
<dbReference type="OrthoDB" id="2162143at2759"/>
<dbReference type="eggNOG" id="KOG0078">
    <property type="taxonomic scope" value="Eukaryota"/>
</dbReference>
<dbReference type="EnsemblMetazoa" id="Aqu2.1.41446_001">
    <property type="protein sequence ID" value="Aqu2.1.41446_001"/>
    <property type="gene ID" value="Aqu2.1.41446"/>
</dbReference>
<dbReference type="PROSITE" id="PS51419">
    <property type="entry name" value="RAB"/>
    <property type="match status" value="1"/>
</dbReference>
<evidence type="ECO:0000256" key="2">
    <source>
        <dbReference type="ARBA" id="ARBA00022741"/>
    </source>
</evidence>
<evidence type="ECO:0000256" key="4">
    <source>
        <dbReference type="ARBA" id="ARBA00023289"/>
    </source>
</evidence>
<keyword evidence="3" id="KW-0342">GTP-binding</keyword>
<evidence type="ECO:0000256" key="5">
    <source>
        <dbReference type="SAM" id="Phobius"/>
    </source>
</evidence>
<dbReference type="InterPro" id="IPR001806">
    <property type="entry name" value="Small_GTPase"/>
</dbReference>
<dbReference type="Gene3D" id="3.40.50.300">
    <property type="entry name" value="P-loop containing nucleotide triphosphate hydrolases"/>
    <property type="match status" value="1"/>
</dbReference>
<comment type="similarity">
    <text evidence="1">Belongs to the small GTPase superfamily. Rab family.</text>
</comment>
<dbReference type="SMART" id="SM00175">
    <property type="entry name" value="RAB"/>
    <property type="match status" value="1"/>
</dbReference>
<dbReference type="InterPro" id="IPR027417">
    <property type="entry name" value="P-loop_NTPase"/>
</dbReference>
<name>A0A1X7VM32_AMPQE</name>
<dbReference type="SMART" id="SM00174">
    <property type="entry name" value="RHO"/>
    <property type="match status" value="1"/>
</dbReference>
<sequence length="684" mass="76890">MAARPTKPLDQYRVVVIGEEGVGRRSIISKYTDDDKPFTDSKFKKKIVELDSETIEIEISYENVHEKKRQYAGWGIMLIYDVTNNKSFDAIKNLDRLLFRRFATKRLLVGNKVDLKRQRVVPKDKGEQLGQERNIPFLETSAVTGTNIDIAFETIVREKLHYQQAVDPYVEGYSTDEDGTVASSLLDDYLQFEPSSLKHDFLSLSVDDIKRSSTDPVTSSVLSQARDKLITHFDTGHKKSKENYVLSEKSFPLTCDTDNTVNLQKCGLVLYFPQKVITTLVESPAAISYDVTVKGLWAEQFLFPKGTQLISSVTSIALNSPLPLDKPVTAQLMHCASITDQSQSKYLSFIVSHSSQPPFEFELLPGGEFLAGSKYGTIQLKEFSLIAIVLVVSATAAIATAIGYQFFQVPLLRCQGLIYYKRESENMKMSFAVLNDLPHNDAIIKFKKESYKKFGEEEWNFPFQMRTDSQLELHFPPDKPIGWTVLPLRKPPTIHERDVCAYTESQTSSDLPPYISVILQATATAAEWLSYEITVSGINIDKKDSIAIVVHKSRNSCISSIPSLELAPAVIEKSNEASEVFREKISTLSSIIGSGTSTIFDRISDEFLSAGLISQSILDDITTVPSYSNYQRGSRLIRELYKRLLKIDTLNDDLIVLCDILTRQEDEQLVQIGEDMKKNSSCAV</sequence>
<dbReference type="Pfam" id="PF00071">
    <property type="entry name" value="Ras"/>
    <property type="match status" value="1"/>
</dbReference>
<reference evidence="6" key="1">
    <citation type="submission" date="2017-05" db="UniProtKB">
        <authorList>
            <consortium name="EnsemblMetazoa"/>
        </authorList>
    </citation>
    <scope>IDENTIFICATION</scope>
</reference>
<proteinExistence type="inferred from homology"/>
<dbReference type="InParanoid" id="A0A1X7VM32"/>
<dbReference type="SMART" id="SM00173">
    <property type="entry name" value="RAS"/>
    <property type="match status" value="1"/>
</dbReference>
<protein>
    <submittedName>
        <fullName evidence="6">Uncharacterized protein</fullName>
    </submittedName>
</protein>
<keyword evidence="5" id="KW-1133">Transmembrane helix</keyword>
<dbReference type="InterPro" id="IPR050305">
    <property type="entry name" value="Small_GTPase_Rab"/>
</dbReference>
<organism evidence="6">
    <name type="scientific">Amphimedon queenslandica</name>
    <name type="common">Sponge</name>
    <dbReference type="NCBI Taxonomy" id="400682"/>
    <lineage>
        <taxon>Eukaryota</taxon>
        <taxon>Metazoa</taxon>
        <taxon>Porifera</taxon>
        <taxon>Demospongiae</taxon>
        <taxon>Heteroscleromorpha</taxon>
        <taxon>Haplosclerida</taxon>
        <taxon>Niphatidae</taxon>
        <taxon>Amphimedon</taxon>
    </lineage>
</organism>
<evidence type="ECO:0000256" key="3">
    <source>
        <dbReference type="ARBA" id="ARBA00023134"/>
    </source>
</evidence>
<dbReference type="CDD" id="cd00154">
    <property type="entry name" value="Rab"/>
    <property type="match status" value="1"/>
</dbReference>
<keyword evidence="5" id="KW-0472">Membrane</keyword>
<dbReference type="PRINTS" id="PR00449">
    <property type="entry name" value="RASTRNSFRMNG"/>
</dbReference>
<dbReference type="STRING" id="400682.A0A1X7VM32"/>
<dbReference type="PANTHER" id="PTHR47980">
    <property type="entry name" value="LD44762P"/>
    <property type="match status" value="1"/>
</dbReference>
<feature type="transmembrane region" description="Helical" evidence="5">
    <location>
        <begin position="383"/>
        <end position="407"/>
    </location>
</feature>
<accession>A0A1X7VM32</accession>
<dbReference type="GO" id="GO:0005525">
    <property type="term" value="F:GTP binding"/>
    <property type="evidence" value="ECO:0007669"/>
    <property type="project" value="UniProtKB-KW"/>
</dbReference>
<dbReference type="SUPFAM" id="SSF52540">
    <property type="entry name" value="P-loop containing nucleoside triphosphate hydrolases"/>
    <property type="match status" value="1"/>
</dbReference>
<keyword evidence="4" id="KW-0636">Prenylation</keyword>